<proteinExistence type="predicted"/>
<dbReference type="AlphaFoldDB" id="K0S7K6"/>
<keyword evidence="2" id="KW-1185">Reference proteome</keyword>
<organism evidence="1 2">
    <name type="scientific">Thalassiosira oceanica</name>
    <name type="common">Marine diatom</name>
    <dbReference type="NCBI Taxonomy" id="159749"/>
    <lineage>
        <taxon>Eukaryota</taxon>
        <taxon>Sar</taxon>
        <taxon>Stramenopiles</taxon>
        <taxon>Ochrophyta</taxon>
        <taxon>Bacillariophyta</taxon>
        <taxon>Coscinodiscophyceae</taxon>
        <taxon>Thalassiosirophycidae</taxon>
        <taxon>Thalassiosirales</taxon>
        <taxon>Thalassiosiraceae</taxon>
        <taxon>Thalassiosira</taxon>
    </lineage>
</organism>
<reference evidence="1 2" key="1">
    <citation type="journal article" date="2012" name="Genome Biol.">
        <title>Genome and low-iron response of an oceanic diatom adapted to chronic iron limitation.</title>
        <authorList>
            <person name="Lommer M."/>
            <person name="Specht M."/>
            <person name="Roy A.S."/>
            <person name="Kraemer L."/>
            <person name="Andreson R."/>
            <person name="Gutowska M.A."/>
            <person name="Wolf J."/>
            <person name="Bergner S.V."/>
            <person name="Schilhabel M.B."/>
            <person name="Klostermeier U.C."/>
            <person name="Beiko R.G."/>
            <person name="Rosenstiel P."/>
            <person name="Hippler M."/>
            <person name="Laroche J."/>
        </authorList>
    </citation>
    <scope>NUCLEOTIDE SEQUENCE [LARGE SCALE GENOMIC DNA]</scope>
    <source>
        <strain evidence="1 2">CCMP1005</strain>
    </source>
</reference>
<dbReference type="Proteomes" id="UP000266841">
    <property type="component" value="Unassembled WGS sequence"/>
</dbReference>
<protein>
    <submittedName>
        <fullName evidence="1">Uncharacterized protein</fullName>
    </submittedName>
</protein>
<dbReference type="EMBL" id="AGNL01035265">
    <property type="protein sequence ID" value="EJK54797.1"/>
    <property type="molecule type" value="Genomic_DNA"/>
</dbReference>
<name>K0S7K6_THAOC</name>
<accession>K0S7K6</accession>
<feature type="non-terminal residue" evidence="1">
    <location>
        <position position="1"/>
    </location>
</feature>
<evidence type="ECO:0000313" key="2">
    <source>
        <dbReference type="Proteomes" id="UP000266841"/>
    </source>
</evidence>
<comment type="caution">
    <text evidence="1">The sequence shown here is derived from an EMBL/GenBank/DDBJ whole genome shotgun (WGS) entry which is preliminary data.</text>
</comment>
<evidence type="ECO:0000313" key="1">
    <source>
        <dbReference type="EMBL" id="EJK54797.1"/>
    </source>
</evidence>
<gene>
    <name evidence="1" type="ORF">THAOC_25544</name>
</gene>
<sequence length="340" mass="37368">VVRPTLAKEDCASGEERPQVASASESLARFIDFAGSLWHSLVLFGRTILRTISRPSREVARLLLLTLYECTASKIIMFTNSLPNFSARFDDFPGLYDRVVPPLLAACLRALTTHQLADPASIVALPPIPSSQIARSSSSIYSPSVRRSVYCFDTYSYRKDRISLGSVDEGHAARNFPNRRRPVIGSEGHPDISYARGCRLHTFSEDAAARSGHDADDGERALMAGIKSEWVSGDERRCRATDRLKGYSSASLCDIGSRERVGAIVQQLGQNSAAKIRRYYNKRLDEDARQNRPSDKCHAPGVALLEGPAGYRHISVDVFPASEFAVVSIPCAGRFARAFS</sequence>